<dbReference type="Proteomes" id="UP000190774">
    <property type="component" value="Unassembled WGS sequence"/>
</dbReference>
<organism evidence="2 3">
    <name type="scientific">Prosthecobacter debontii</name>
    <dbReference type="NCBI Taxonomy" id="48467"/>
    <lineage>
        <taxon>Bacteria</taxon>
        <taxon>Pseudomonadati</taxon>
        <taxon>Verrucomicrobiota</taxon>
        <taxon>Verrucomicrobiia</taxon>
        <taxon>Verrucomicrobiales</taxon>
        <taxon>Verrucomicrobiaceae</taxon>
        <taxon>Prosthecobacter</taxon>
    </lineage>
</organism>
<gene>
    <name evidence="2" type="ORF">SAMN02745166_04770</name>
</gene>
<evidence type="ECO:0008006" key="4">
    <source>
        <dbReference type="Google" id="ProtNLM"/>
    </source>
</evidence>
<dbReference type="RefSeq" id="WP_078815884.1">
    <property type="nucleotide sequence ID" value="NZ_FUYE01000024.1"/>
</dbReference>
<keyword evidence="1" id="KW-1133">Transmembrane helix</keyword>
<feature type="transmembrane region" description="Helical" evidence="1">
    <location>
        <begin position="7"/>
        <end position="28"/>
    </location>
</feature>
<protein>
    <recommendedName>
        <fullName evidence="4">VCBS repeat-containing protein</fullName>
    </recommendedName>
</protein>
<accession>A0A1T4Z0Z1</accession>
<dbReference type="EMBL" id="FUYE01000024">
    <property type="protein sequence ID" value="SKB07720.1"/>
    <property type="molecule type" value="Genomic_DNA"/>
</dbReference>
<keyword evidence="1" id="KW-0812">Transmembrane</keyword>
<proteinExistence type="predicted"/>
<reference evidence="3" key="1">
    <citation type="submission" date="2017-02" db="EMBL/GenBank/DDBJ databases">
        <authorList>
            <person name="Varghese N."/>
            <person name="Submissions S."/>
        </authorList>
    </citation>
    <scope>NUCLEOTIDE SEQUENCE [LARGE SCALE GENOMIC DNA]</scope>
    <source>
        <strain evidence="3">ATCC 700200</strain>
    </source>
</reference>
<keyword evidence="3" id="KW-1185">Reference proteome</keyword>
<name>A0A1T4Z0Z1_9BACT</name>
<sequence length="129" mass="14383">MPVLSHRAFYSAIGVPMLILAVGWAWLWSLRFVNELEPQGLKLEWRYGGSGSVPSLAVWLKEPGGSRRIEPILLGGLSHPRVRFEDRNGDGQKDIVFSNDADPEGQTVLFFPATETEIARLIPMQVARP</sequence>
<evidence type="ECO:0000256" key="1">
    <source>
        <dbReference type="SAM" id="Phobius"/>
    </source>
</evidence>
<keyword evidence="1" id="KW-0472">Membrane</keyword>
<dbReference type="AlphaFoldDB" id="A0A1T4Z0Z1"/>
<evidence type="ECO:0000313" key="2">
    <source>
        <dbReference type="EMBL" id="SKB07720.1"/>
    </source>
</evidence>
<dbReference type="STRING" id="48467.SAMN02745166_04770"/>
<evidence type="ECO:0000313" key="3">
    <source>
        <dbReference type="Proteomes" id="UP000190774"/>
    </source>
</evidence>